<keyword evidence="4 6" id="KW-1133">Transmembrane helix</keyword>
<feature type="transmembrane region" description="Helical" evidence="6">
    <location>
        <begin position="245"/>
        <end position="262"/>
    </location>
</feature>
<proteinExistence type="predicted"/>
<feature type="transmembrane region" description="Helical" evidence="6">
    <location>
        <begin position="124"/>
        <end position="142"/>
    </location>
</feature>
<dbReference type="PANTHER" id="PTHR32322:SF18">
    <property type="entry name" value="S-ADENOSYLMETHIONINE_S-ADENOSYLHOMOCYSTEINE TRANSPORTER"/>
    <property type="match status" value="1"/>
</dbReference>
<organism evidence="8">
    <name type="scientific">hydrothermal vent metagenome</name>
    <dbReference type="NCBI Taxonomy" id="652676"/>
    <lineage>
        <taxon>unclassified sequences</taxon>
        <taxon>metagenomes</taxon>
        <taxon>ecological metagenomes</taxon>
    </lineage>
</organism>
<feature type="transmembrane region" description="Helical" evidence="6">
    <location>
        <begin position="154"/>
        <end position="171"/>
    </location>
</feature>
<feature type="transmembrane region" description="Helical" evidence="6">
    <location>
        <begin position="67"/>
        <end position="85"/>
    </location>
</feature>
<dbReference type="InterPro" id="IPR000620">
    <property type="entry name" value="EamA_dom"/>
</dbReference>
<evidence type="ECO:0000256" key="1">
    <source>
        <dbReference type="ARBA" id="ARBA00004651"/>
    </source>
</evidence>
<evidence type="ECO:0000256" key="4">
    <source>
        <dbReference type="ARBA" id="ARBA00022989"/>
    </source>
</evidence>
<evidence type="ECO:0000313" key="8">
    <source>
        <dbReference type="EMBL" id="SFZ98878.1"/>
    </source>
</evidence>
<dbReference type="PANTHER" id="PTHR32322">
    <property type="entry name" value="INNER MEMBRANE TRANSPORTER"/>
    <property type="match status" value="1"/>
</dbReference>
<dbReference type="InterPro" id="IPR050638">
    <property type="entry name" value="AA-Vitamin_Transporters"/>
</dbReference>
<sequence length="295" mass="32899">MNKNKFYILLTIAMLGWGASWVNAKVLSSYINEYQMVFLRFGIAAISLVPVLLYLKKSFKLDRDSLFLALIAASVNVLYMKYFFLGTKFGTAGLGGAFVTTMVPINTFIIMALFFGKKISLKDLLALLIGAIGVSMILGVWTLDLDDVLTQHNFYFVIATLLWPILTIVSSRATKVSPIVFIFYMYSFSVLIVGLFFIDFSSLAHIDADSIFVLNLFSISIVATTFATSVYFVGIEKLGANEVSSFIFLVPFFAIGLSWIFLGENIGLHVLFGTILTIFAVSMLNKVKIKRKYIK</sequence>
<feature type="domain" description="EamA" evidence="7">
    <location>
        <begin position="7"/>
        <end position="138"/>
    </location>
</feature>
<dbReference type="SUPFAM" id="SSF103481">
    <property type="entry name" value="Multidrug resistance efflux transporter EmrE"/>
    <property type="match status" value="2"/>
</dbReference>
<feature type="transmembrane region" description="Helical" evidence="6">
    <location>
        <begin position="210"/>
        <end position="233"/>
    </location>
</feature>
<feature type="transmembrane region" description="Helical" evidence="6">
    <location>
        <begin position="178"/>
        <end position="198"/>
    </location>
</feature>
<evidence type="ECO:0000256" key="5">
    <source>
        <dbReference type="ARBA" id="ARBA00023136"/>
    </source>
</evidence>
<name>A0A1W1EFU7_9ZZZZ</name>
<dbReference type="GO" id="GO:0005886">
    <property type="term" value="C:plasma membrane"/>
    <property type="evidence" value="ECO:0007669"/>
    <property type="project" value="UniProtKB-SubCell"/>
</dbReference>
<feature type="transmembrane region" description="Helical" evidence="6">
    <location>
        <begin position="34"/>
        <end position="55"/>
    </location>
</feature>
<evidence type="ECO:0000256" key="6">
    <source>
        <dbReference type="SAM" id="Phobius"/>
    </source>
</evidence>
<dbReference type="EMBL" id="FPKX01000065">
    <property type="protein sequence ID" value="SFZ98878.1"/>
    <property type="molecule type" value="Genomic_DNA"/>
</dbReference>
<reference evidence="8" key="1">
    <citation type="submission" date="2016-10" db="EMBL/GenBank/DDBJ databases">
        <authorList>
            <person name="de Groot N.N."/>
        </authorList>
    </citation>
    <scope>NUCLEOTIDE SEQUENCE</scope>
</reference>
<keyword evidence="3 6" id="KW-0812">Transmembrane</keyword>
<dbReference type="Pfam" id="PF00892">
    <property type="entry name" value="EamA"/>
    <property type="match status" value="2"/>
</dbReference>
<keyword evidence="5 6" id="KW-0472">Membrane</keyword>
<protein>
    <submittedName>
        <fullName evidence="8">PUTATIVE INTEGRAL MEMBRANE PROTEIN</fullName>
    </submittedName>
</protein>
<gene>
    <name evidence="8" type="ORF">MNB_SV-5-1069</name>
</gene>
<feature type="transmembrane region" description="Helical" evidence="6">
    <location>
        <begin position="268"/>
        <end position="285"/>
    </location>
</feature>
<evidence type="ECO:0000256" key="2">
    <source>
        <dbReference type="ARBA" id="ARBA00022475"/>
    </source>
</evidence>
<feature type="transmembrane region" description="Helical" evidence="6">
    <location>
        <begin position="91"/>
        <end position="115"/>
    </location>
</feature>
<evidence type="ECO:0000259" key="7">
    <source>
        <dbReference type="Pfam" id="PF00892"/>
    </source>
</evidence>
<feature type="domain" description="EamA" evidence="7">
    <location>
        <begin position="154"/>
        <end position="285"/>
    </location>
</feature>
<accession>A0A1W1EFU7</accession>
<comment type="subcellular location">
    <subcellularLocation>
        <location evidence="1">Cell membrane</location>
        <topology evidence="1">Multi-pass membrane protein</topology>
    </subcellularLocation>
</comment>
<keyword evidence="2" id="KW-1003">Cell membrane</keyword>
<dbReference type="AlphaFoldDB" id="A0A1W1EFU7"/>
<evidence type="ECO:0000256" key="3">
    <source>
        <dbReference type="ARBA" id="ARBA00022692"/>
    </source>
</evidence>
<dbReference type="InterPro" id="IPR037185">
    <property type="entry name" value="EmrE-like"/>
</dbReference>